<reference evidence="2" key="1">
    <citation type="submission" date="2021-09" db="EMBL/GenBank/DDBJ databases">
        <authorList>
            <person name="Martin H S."/>
        </authorList>
    </citation>
    <scope>NUCLEOTIDE SEQUENCE</scope>
</reference>
<feature type="compositionally biased region" description="Basic and acidic residues" evidence="1">
    <location>
        <begin position="135"/>
        <end position="151"/>
    </location>
</feature>
<evidence type="ECO:0000313" key="2">
    <source>
        <dbReference type="EMBL" id="CAG9564245.1"/>
    </source>
</evidence>
<dbReference type="OrthoDB" id="7198197at2759"/>
<dbReference type="EMBL" id="CAKASE010000050">
    <property type="protein sequence ID" value="CAG9564245.1"/>
    <property type="molecule type" value="Genomic_DNA"/>
</dbReference>
<sequence length="163" mass="18744">MSLVRTRPIDTLQRIILSFKQFEKKLDQLQDDVTFHGHTLSELRVMIANLSNTNPEKKINDVQKLPSKTPTPAEDNIHGTGMKRKSSMQPSPSRATRKNYQSPKFSMKHSKEPYELPKINTSPTIRALKRSSRQRKAEAPRKATTLRPKETKKLRKKSPQKSV</sequence>
<evidence type="ECO:0000256" key="1">
    <source>
        <dbReference type="SAM" id="MobiDB-lite"/>
    </source>
</evidence>
<proteinExistence type="predicted"/>
<comment type="caution">
    <text evidence="2">The sequence shown here is derived from an EMBL/GenBank/DDBJ whole genome shotgun (WGS) entry which is preliminary data.</text>
</comment>
<dbReference type="AlphaFoldDB" id="A0A8J2QJ90"/>
<feature type="region of interest" description="Disordered" evidence="1">
    <location>
        <begin position="56"/>
        <end position="163"/>
    </location>
</feature>
<organism evidence="2 3">
    <name type="scientific">Danaus chrysippus</name>
    <name type="common">African queen</name>
    <dbReference type="NCBI Taxonomy" id="151541"/>
    <lineage>
        <taxon>Eukaryota</taxon>
        <taxon>Metazoa</taxon>
        <taxon>Ecdysozoa</taxon>
        <taxon>Arthropoda</taxon>
        <taxon>Hexapoda</taxon>
        <taxon>Insecta</taxon>
        <taxon>Pterygota</taxon>
        <taxon>Neoptera</taxon>
        <taxon>Endopterygota</taxon>
        <taxon>Lepidoptera</taxon>
        <taxon>Glossata</taxon>
        <taxon>Ditrysia</taxon>
        <taxon>Papilionoidea</taxon>
        <taxon>Nymphalidae</taxon>
        <taxon>Danainae</taxon>
        <taxon>Danaini</taxon>
        <taxon>Danaina</taxon>
        <taxon>Danaus</taxon>
        <taxon>Anosia</taxon>
    </lineage>
</organism>
<feature type="compositionally biased region" description="Basic residues" evidence="1">
    <location>
        <begin position="152"/>
        <end position="163"/>
    </location>
</feature>
<name>A0A8J2QJ90_9NEOP</name>
<evidence type="ECO:0000313" key="3">
    <source>
        <dbReference type="Proteomes" id="UP000789524"/>
    </source>
</evidence>
<gene>
    <name evidence="2" type="ORF">DCHRY22_LOCUS5257</name>
</gene>
<protein>
    <submittedName>
        <fullName evidence="2">(African queen) hypothetical protein</fullName>
    </submittedName>
</protein>
<keyword evidence="3" id="KW-1185">Reference proteome</keyword>
<dbReference type="Proteomes" id="UP000789524">
    <property type="component" value="Unassembled WGS sequence"/>
</dbReference>
<accession>A0A8J2QJ90</accession>
<feature type="compositionally biased region" description="Polar residues" evidence="1">
    <location>
        <begin position="87"/>
        <end position="104"/>
    </location>
</feature>